<sequence length="483" mass="51915">MKLWIKTLLMLGSIILVTAIAAGGYTMTVLNSTTKAFKTTYTQVGDKNTQQAIQATEPLTILLMGVDTGGAGRGTSDSWNGNSDSQILMTLNPKTHTTTMVSLERDTMTNILDSNGKVVSTEKMNAAYPLGYNSGSDSDGLKNAVSYAMTTIGEQTGIKIDNFATVNFDGLVNMVDNVGGIDINNTTGQTLYISDTEPEYTATVEPGKQHINGDQALVYTRDRHHLPNGDYGRAAHQREVIAALMKKILALDNITRYEQFLNEVSKDFRTNIPINTATITSLLGYKSCFDKIVSIQYEGVGEMVNGGSYQFMPTNIYLAMQNAMKKSLGEDTVTSLPSNLITYETMFGSSSTPFYYMPSATVTEKGKDAVVYGIDTKGALVKLDSSNSGKYVSTSGGSVQSSNDTSESSETSNTANDTTQSDSTTQSTSDTTTNQQGTYNEGSTDYSTYQDQSQNGGATSTYGNTSDNGASTYNNGYSTYTGQ</sequence>
<evidence type="ECO:0000256" key="1">
    <source>
        <dbReference type="ARBA" id="ARBA00006068"/>
    </source>
</evidence>
<feature type="compositionally biased region" description="Polar residues" evidence="2">
    <location>
        <begin position="437"/>
        <end position="483"/>
    </location>
</feature>
<dbReference type="RefSeq" id="WP_200407096.1">
    <property type="nucleotide sequence ID" value="NZ_BNDT01000002.1"/>
</dbReference>
<dbReference type="Gene3D" id="3.40.630.190">
    <property type="entry name" value="LCP protein"/>
    <property type="match status" value="1"/>
</dbReference>
<name>A0AA45KH84_9LACT</name>
<dbReference type="AlphaFoldDB" id="A0AA45KH84"/>
<dbReference type="KEGG" id="lti:JW886_03070"/>
<organism evidence="4 5">
    <name type="scientific">Lactococcus taiwanensis</name>
    <dbReference type="NCBI Taxonomy" id="1151742"/>
    <lineage>
        <taxon>Bacteria</taxon>
        <taxon>Bacillati</taxon>
        <taxon>Bacillota</taxon>
        <taxon>Bacilli</taxon>
        <taxon>Lactobacillales</taxon>
        <taxon>Streptococcaceae</taxon>
        <taxon>Lactococcus</taxon>
    </lineage>
</organism>
<evidence type="ECO:0000259" key="3">
    <source>
        <dbReference type="Pfam" id="PF03816"/>
    </source>
</evidence>
<gene>
    <name evidence="4" type="ORF">JW886_03070</name>
</gene>
<dbReference type="Pfam" id="PF03816">
    <property type="entry name" value="LytR_cpsA_psr"/>
    <property type="match status" value="1"/>
</dbReference>
<feature type="region of interest" description="Disordered" evidence="2">
    <location>
        <begin position="389"/>
        <end position="483"/>
    </location>
</feature>
<dbReference type="PANTHER" id="PTHR33392:SF6">
    <property type="entry name" value="POLYISOPRENYL-TEICHOIC ACID--PEPTIDOGLYCAN TEICHOIC ACID TRANSFERASE TAGU"/>
    <property type="match status" value="1"/>
</dbReference>
<dbReference type="InterPro" id="IPR004474">
    <property type="entry name" value="LytR_CpsA_psr"/>
</dbReference>
<accession>A0AA45KH84</accession>
<feature type="compositionally biased region" description="Low complexity" evidence="2">
    <location>
        <begin position="401"/>
        <end position="436"/>
    </location>
</feature>
<proteinExistence type="inferred from homology"/>
<dbReference type="NCBIfam" id="TIGR00350">
    <property type="entry name" value="lytR_cpsA_psr"/>
    <property type="match status" value="1"/>
</dbReference>
<evidence type="ECO:0000313" key="4">
    <source>
        <dbReference type="EMBL" id="QSE77257.1"/>
    </source>
</evidence>
<keyword evidence="5" id="KW-1185">Reference proteome</keyword>
<feature type="compositionally biased region" description="Polar residues" evidence="2">
    <location>
        <begin position="389"/>
        <end position="400"/>
    </location>
</feature>
<evidence type="ECO:0000256" key="2">
    <source>
        <dbReference type="SAM" id="MobiDB-lite"/>
    </source>
</evidence>
<dbReference type="EMBL" id="CP070872">
    <property type="protein sequence ID" value="QSE77257.1"/>
    <property type="molecule type" value="Genomic_DNA"/>
</dbReference>
<protein>
    <submittedName>
        <fullName evidence="4">LCP family protein</fullName>
    </submittedName>
</protein>
<dbReference type="PANTHER" id="PTHR33392">
    <property type="entry name" value="POLYISOPRENYL-TEICHOIC ACID--PEPTIDOGLYCAN TEICHOIC ACID TRANSFERASE TAGU"/>
    <property type="match status" value="1"/>
</dbReference>
<dbReference type="Proteomes" id="UP000663608">
    <property type="component" value="Chromosome"/>
</dbReference>
<dbReference type="InterPro" id="IPR050922">
    <property type="entry name" value="LytR/CpsA/Psr_CW_biosynth"/>
</dbReference>
<feature type="domain" description="Cell envelope-related transcriptional attenuator" evidence="3">
    <location>
        <begin position="82"/>
        <end position="248"/>
    </location>
</feature>
<comment type="similarity">
    <text evidence="1">Belongs to the LytR/CpsA/Psr (LCP) family.</text>
</comment>
<reference evidence="4 5" key="1">
    <citation type="submission" date="2021-02" db="EMBL/GenBank/DDBJ databases">
        <title>Complete genome sequence of Lactococcus lactis strain K_LL004.</title>
        <authorList>
            <person name="Kim H.B."/>
        </authorList>
    </citation>
    <scope>NUCLEOTIDE SEQUENCE [LARGE SCALE GENOMIC DNA]</scope>
    <source>
        <strain evidence="4 5">K_LL004</strain>
    </source>
</reference>
<evidence type="ECO:0000313" key="5">
    <source>
        <dbReference type="Proteomes" id="UP000663608"/>
    </source>
</evidence>